<dbReference type="InterPro" id="IPR027417">
    <property type="entry name" value="P-loop_NTPase"/>
</dbReference>
<dbReference type="AlphaFoldDB" id="A0A9W9JQJ3"/>
<sequence>MNKDEGKEWEGRTQQFMRSYEWGRILIITGYKQQKRLLREILAELPEADVSRGLVSARTIDDSPSHQAEVVICDLVRTDKPGFMVEDERLEIMKTNHICNGSLIRKGRKNKLVFIEREGKGRATVHLHEYPQYKELWRAIKDHFDILKLEDTMRELMSSLDKTQLEKLWKLRELTSLDEDQIQELQRIHESMQTNADTLIRHFVQHILRLGRHAQRGINSPH</sequence>
<keyword evidence="3" id="KW-1185">Reference proteome</keyword>
<proteinExistence type="predicted"/>
<evidence type="ECO:0000313" key="3">
    <source>
        <dbReference type="Proteomes" id="UP001140511"/>
    </source>
</evidence>
<gene>
    <name evidence="2" type="ORF">T069G_00678</name>
</gene>
<name>A0A9W9JQJ3_9HYPO</name>
<reference evidence="2" key="1">
    <citation type="submission" date="2022-09" db="EMBL/GenBank/DDBJ databases">
        <title>Chromosome-level assembly of Trichoderma breve T069, a fungus used in development of biopesticide product.</title>
        <authorList>
            <person name="Lin R."/>
            <person name="Liu T."/>
        </authorList>
    </citation>
    <scope>NUCLEOTIDE SEQUENCE</scope>
    <source>
        <strain evidence="2">T069</strain>
    </source>
</reference>
<accession>A0A9W9JQJ3</accession>
<evidence type="ECO:0000259" key="1">
    <source>
        <dbReference type="Pfam" id="PF13087"/>
    </source>
</evidence>
<dbReference type="EMBL" id="JAOPEN010000001">
    <property type="protein sequence ID" value="KAJ4864148.1"/>
    <property type="molecule type" value="Genomic_DNA"/>
</dbReference>
<dbReference type="InterPro" id="IPR041679">
    <property type="entry name" value="DNA2/NAM7-like_C"/>
</dbReference>
<dbReference type="GeneID" id="80862576"/>
<dbReference type="Proteomes" id="UP001140511">
    <property type="component" value="Unassembled WGS sequence"/>
</dbReference>
<dbReference type="RefSeq" id="XP_056033204.1">
    <property type="nucleotide sequence ID" value="XM_056167888.1"/>
</dbReference>
<evidence type="ECO:0000313" key="2">
    <source>
        <dbReference type="EMBL" id="KAJ4864148.1"/>
    </source>
</evidence>
<dbReference type="Gene3D" id="3.40.50.300">
    <property type="entry name" value="P-loop containing nucleotide triphosphate hydrolases"/>
    <property type="match status" value="1"/>
</dbReference>
<dbReference type="Pfam" id="PF13087">
    <property type="entry name" value="AAA_12"/>
    <property type="match status" value="1"/>
</dbReference>
<comment type="caution">
    <text evidence="2">The sequence shown here is derived from an EMBL/GenBank/DDBJ whole genome shotgun (WGS) entry which is preliminary data.</text>
</comment>
<organism evidence="2 3">
    <name type="scientific">Trichoderma breve</name>
    <dbReference type="NCBI Taxonomy" id="2034170"/>
    <lineage>
        <taxon>Eukaryota</taxon>
        <taxon>Fungi</taxon>
        <taxon>Dikarya</taxon>
        <taxon>Ascomycota</taxon>
        <taxon>Pezizomycotina</taxon>
        <taxon>Sordariomycetes</taxon>
        <taxon>Hypocreomycetidae</taxon>
        <taxon>Hypocreales</taxon>
        <taxon>Hypocreaceae</taxon>
        <taxon>Trichoderma</taxon>
    </lineage>
</organism>
<feature type="domain" description="DNA2/NAM7 helicase-like C-terminal" evidence="1">
    <location>
        <begin position="12"/>
        <end position="91"/>
    </location>
</feature>
<protein>
    <submittedName>
        <fullName evidence="2">AAA domain-containing protein</fullName>
    </submittedName>
</protein>